<dbReference type="EMBL" id="CM037158">
    <property type="protein sequence ID" value="KAH7852106.1"/>
    <property type="molecule type" value="Genomic_DNA"/>
</dbReference>
<sequence length="262" mass="30294">MILAASQELIDELGIYFLSFDRAGYGESDPNPKRSVKSEAFDIQELVDQLLLGNTFYVLGVSMGGYPTWGCLRYIPHRLAGAALVVPVVNYWWPSLPSNLSREAYKKQLLRDQCSLWIAHYIPQLLYWWMTQKWFPCSSLVEENPKIFTMKDKAIIEKMSGNLTPNKTKVRQQGLFESLHRDLMVGFGTWEFDPADLINPFPQTNGSVHIWQGYEDPFVPSLIQRYVSWRLPWIQYHEVTDGGHLIMYDTGLFESILRALLH</sequence>
<accession>A0ACB7YFA5</accession>
<proteinExistence type="predicted"/>
<reference evidence="1 2" key="1">
    <citation type="journal article" date="2021" name="Hortic Res">
        <title>High-quality reference genome and annotation aids understanding of berry development for evergreen blueberry (Vaccinium darrowii).</title>
        <authorList>
            <person name="Yu J."/>
            <person name="Hulse-Kemp A.M."/>
            <person name="Babiker E."/>
            <person name="Staton M."/>
        </authorList>
    </citation>
    <scope>NUCLEOTIDE SEQUENCE [LARGE SCALE GENOMIC DNA]</scope>
    <source>
        <strain evidence="2">cv. NJ 8807/NJ 8810</strain>
        <tissue evidence="1">Young leaf</tissue>
    </source>
</reference>
<name>A0ACB7YFA5_9ERIC</name>
<organism evidence="1 2">
    <name type="scientific">Vaccinium darrowii</name>
    <dbReference type="NCBI Taxonomy" id="229202"/>
    <lineage>
        <taxon>Eukaryota</taxon>
        <taxon>Viridiplantae</taxon>
        <taxon>Streptophyta</taxon>
        <taxon>Embryophyta</taxon>
        <taxon>Tracheophyta</taxon>
        <taxon>Spermatophyta</taxon>
        <taxon>Magnoliopsida</taxon>
        <taxon>eudicotyledons</taxon>
        <taxon>Gunneridae</taxon>
        <taxon>Pentapetalae</taxon>
        <taxon>asterids</taxon>
        <taxon>Ericales</taxon>
        <taxon>Ericaceae</taxon>
        <taxon>Vaccinioideae</taxon>
        <taxon>Vaccinieae</taxon>
        <taxon>Vaccinium</taxon>
    </lineage>
</organism>
<comment type="caution">
    <text evidence="1">The sequence shown here is derived from an EMBL/GenBank/DDBJ whole genome shotgun (WGS) entry which is preliminary data.</text>
</comment>
<dbReference type="Proteomes" id="UP000828048">
    <property type="component" value="Chromosome 8"/>
</dbReference>
<protein>
    <submittedName>
        <fullName evidence="1">Uncharacterized protein</fullName>
    </submittedName>
</protein>
<keyword evidence="2" id="KW-1185">Reference proteome</keyword>
<evidence type="ECO:0000313" key="1">
    <source>
        <dbReference type="EMBL" id="KAH7852106.1"/>
    </source>
</evidence>
<evidence type="ECO:0000313" key="2">
    <source>
        <dbReference type="Proteomes" id="UP000828048"/>
    </source>
</evidence>
<gene>
    <name evidence="1" type="ORF">Vadar_020789</name>
</gene>